<proteinExistence type="inferred from homology"/>
<gene>
    <name evidence="4" type="ORF">CC1G_15200</name>
</gene>
<dbReference type="PANTHER" id="PTHR34002">
    <property type="entry name" value="BLR1656 PROTEIN"/>
    <property type="match status" value="1"/>
</dbReference>
<keyword evidence="3" id="KW-0732">Signal</keyword>
<keyword evidence="2" id="KW-0326">Glycosidase</keyword>
<dbReference type="RefSeq" id="XP_002910565.1">
    <property type="nucleotide sequence ID" value="XM_002910519.1"/>
</dbReference>
<dbReference type="OMA" id="WQWWYEN"/>
<dbReference type="STRING" id="240176.D6RPR4"/>
<comment type="caution">
    <text evidence="4">The sequence shown here is derived from an EMBL/GenBank/DDBJ whole genome shotgun (WGS) entry which is preliminary data.</text>
</comment>
<dbReference type="GO" id="GO:0000272">
    <property type="term" value="P:polysaccharide catabolic process"/>
    <property type="evidence" value="ECO:0007669"/>
    <property type="project" value="UniProtKB-KW"/>
</dbReference>
<dbReference type="HOGENOM" id="CLU_051064_0_1_1"/>
<dbReference type="InterPro" id="IPR013319">
    <property type="entry name" value="GH11/12"/>
</dbReference>
<accession>D6RPR4</accession>
<comment type="similarity">
    <text evidence="1 2">Belongs to the glycosyl hydrolase 12 (cellulase H) family.</text>
</comment>
<reference evidence="4 5" key="1">
    <citation type="journal article" date="2010" name="Proc. Natl. Acad. Sci. U.S.A.">
        <title>Insights into evolution of multicellular fungi from the assembled chromosomes of the mushroom Coprinopsis cinerea (Coprinus cinereus).</title>
        <authorList>
            <person name="Stajich J.E."/>
            <person name="Wilke S.K."/>
            <person name="Ahren D."/>
            <person name="Au C.H."/>
            <person name="Birren B.W."/>
            <person name="Borodovsky M."/>
            <person name="Burns C."/>
            <person name="Canback B."/>
            <person name="Casselton L.A."/>
            <person name="Cheng C.K."/>
            <person name="Deng J."/>
            <person name="Dietrich F.S."/>
            <person name="Fargo D.C."/>
            <person name="Farman M.L."/>
            <person name="Gathman A.C."/>
            <person name="Goldberg J."/>
            <person name="Guigo R."/>
            <person name="Hoegger P.J."/>
            <person name="Hooker J.B."/>
            <person name="Huggins A."/>
            <person name="James T.Y."/>
            <person name="Kamada T."/>
            <person name="Kilaru S."/>
            <person name="Kodira C."/>
            <person name="Kues U."/>
            <person name="Kupfer D."/>
            <person name="Kwan H.S."/>
            <person name="Lomsadze A."/>
            <person name="Li W."/>
            <person name="Lilly W.W."/>
            <person name="Ma L.J."/>
            <person name="Mackey A.J."/>
            <person name="Manning G."/>
            <person name="Martin F."/>
            <person name="Muraguchi H."/>
            <person name="Natvig D.O."/>
            <person name="Palmerini H."/>
            <person name="Ramesh M.A."/>
            <person name="Rehmeyer C.J."/>
            <person name="Roe B.A."/>
            <person name="Shenoy N."/>
            <person name="Stanke M."/>
            <person name="Ter-Hovhannisyan V."/>
            <person name="Tunlid A."/>
            <person name="Velagapudi R."/>
            <person name="Vision T.J."/>
            <person name="Zeng Q."/>
            <person name="Zolan M.E."/>
            <person name="Pukkila P.J."/>
        </authorList>
    </citation>
    <scope>NUCLEOTIDE SEQUENCE [LARGE SCALE GENOMIC DNA]</scope>
    <source>
        <strain evidence="5">Okayama-7 / 130 / ATCC MYA-4618 / FGSC 9003</strain>
    </source>
</reference>
<dbReference type="Gene3D" id="2.60.120.180">
    <property type="match status" value="1"/>
</dbReference>
<dbReference type="OrthoDB" id="89349at2759"/>
<sequence>MWTLKKLSFLAFATFMVSVHGQVLRMANECTPAGGYTLCQNILADGGDQMSTAIRSSPASVSWSSEFNWNSRDFNTAKSFPNVESHAARGISLHSLPTVAAAWNWNYRTRSETLKSVVAFDIWIGAGSARGAGSSHQVQIWLSKVGGAWPTGSQAGIAPCIAGYDWEVWRGRNGSTEVVTFTNLENADITNFTGDMGEFFDYLVLEAGVPESNYIQSIQAGNTVFNGRGNFQTSLYTLWVEYPQR</sequence>
<evidence type="ECO:0008006" key="6">
    <source>
        <dbReference type="Google" id="ProtNLM"/>
    </source>
</evidence>
<dbReference type="SUPFAM" id="SSF49899">
    <property type="entry name" value="Concanavalin A-like lectins/glucanases"/>
    <property type="match status" value="1"/>
</dbReference>
<dbReference type="InParanoid" id="D6RPR4"/>
<evidence type="ECO:0000256" key="2">
    <source>
        <dbReference type="RuleBase" id="RU361163"/>
    </source>
</evidence>
<keyword evidence="5" id="KW-1185">Reference proteome</keyword>
<protein>
    <recommendedName>
        <fullName evidence="6">Endoglucanase</fullName>
    </recommendedName>
</protein>
<name>D6RPR4_COPC7</name>
<feature type="chain" id="PRO_5003087753" description="Endoglucanase" evidence="3">
    <location>
        <begin position="22"/>
        <end position="245"/>
    </location>
</feature>
<dbReference type="Pfam" id="PF01670">
    <property type="entry name" value="Glyco_hydro_12"/>
    <property type="match status" value="1"/>
</dbReference>
<dbReference type="GO" id="GO:0008810">
    <property type="term" value="F:cellulase activity"/>
    <property type="evidence" value="ECO:0007669"/>
    <property type="project" value="InterPro"/>
</dbReference>
<dbReference type="eggNOG" id="ENOG502SH4Y">
    <property type="taxonomic scope" value="Eukaryota"/>
</dbReference>
<dbReference type="Proteomes" id="UP000001861">
    <property type="component" value="Unassembled WGS sequence"/>
</dbReference>
<evidence type="ECO:0000256" key="3">
    <source>
        <dbReference type="SAM" id="SignalP"/>
    </source>
</evidence>
<dbReference type="AlphaFoldDB" id="D6RPR4"/>
<dbReference type="GeneID" id="9378668"/>
<keyword evidence="2" id="KW-0624">Polysaccharide degradation</keyword>
<feature type="signal peptide" evidence="3">
    <location>
        <begin position="1"/>
        <end position="21"/>
    </location>
</feature>
<dbReference type="InterPro" id="IPR002594">
    <property type="entry name" value="GH12"/>
</dbReference>
<evidence type="ECO:0000313" key="5">
    <source>
        <dbReference type="Proteomes" id="UP000001861"/>
    </source>
</evidence>
<dbReference type="PANTHER" id="PTHR34002:SF9">
    <property type="entry name" value="XYLOGLUCAN-SPECIFIC ENDO-BETA-1,4-GLUCANASE A"/>
    <property type="match status" value="1"/>
</dbReference>
<organism evidence="4 5">
    <name type="scientific">Coprinopsis cinerea (strain Okayama-7 / 130 / ATCC MYA-4618 / FGSC 9003)</name>
    <name type="common">Inky cap fungus</name>
    <name type="synonym">Hormographiella aspergillata</name>
    <dbReference type="NCBI Taxonomy" id="240176"/>
    <lineage>
        <taxon>Eukaryota</taxon>
        <taxon>Fungi</taxon>
        <taxon>Dikarya</taxon>
        <taxon>Basidiomycota</taxon>
        <taxon>Agaricomycotina</taxon>
        <taxon>Agaricomycetes</taxon>
        <taxon>Agaricomycetidae</taxon>
        <taxon>Agaricales</taxon>
        <taxon>Agaricineae</taxon>
        <taxon>Psathyrellaceae</taxon>
        <taxon>Coprinopsis</taxon>
    </lineage>
</organism>
<keyword evidence="2" id="KW-0119">Carbohydrate metabolism</keyword>
<dbReference type="VEuPathDB" id="FungiDB:CC1G_15200"/>
<dbReference type="EMBL" id="AACS02000009">
    <property type="protein sequence ID" value="EFI27071.1"/>
    <property type="molecule type" value="Genomic_DNA"/>
</dbReference>
<evidence type="ECO:0000313" key="4">
    <source>
        <dbReference type="EMBL" id="EFI27071.1"/>
    </source>
</evidence>
<dbReference type="KEGG" id="cci:CC1G_15200"/>
<evidence type="ECO:0000256" key="1">
    <source>
        <dbReference type="ARBA" id="ARBA00005519"/>
    </source>
</evidence>
<keyword evidence="2" id="KW-0378">Hydrolase</keyword>
<dbReference type="InterPro" id="IPR013320">
    <property type="entry name" value="ConA-like_dom_sf"/>
</dbReference>